<keyword evidence="2" id="KW-1185">Reference proteome</keyword>
<evidence type="ECO:0000313" key="1">
    <source>
        <dbReference type="EMBL" id="VFS74492.1"/>
    </source>
</evidence>
<reference evidence="1 2" key="1">
    <citation type="submission" date="2019-03" db="EMBL/GenBank/DDBJ databases">
        <authorList>
            <consortium name="Pathogen Informatics"/>
        </authorList>
    </citation>
    <scope>NUCLEOTIDE SEQUENCE [LARGE SCALE GENOMIC DNA]</scope>
    <source>
        <strain evidence="1 2">NCTC12993</strain>
    </source>
</reference>
<dbReference type="Proteomes" id="UP000401081">
    <property type="component" value="Unassembled WGS sequence"/>
</dbReference>
<name>A0A485BRF3_KLUCR</name>
<dbReference type="EMBL" id="CAADJD010000022">
    <property type="protein sequence ID" value="VFS74492.1"/>
    <property type="molecule type" value="Genomic_DNA"/>
</dbReference>
<proteinExistence type="predicted"/>
<gene>
    <name evidence="1" type="ORF">NCTC12993_05141</name>
</gene>
<sequence length="56" mass="6513">MKQVDESKQFPRLNGKSPEEIVELFKSYNFVDDHGHRLDMCQDFKDLVELASKAQA</sequence>
<accession>A0A485BRF3</accession>
<evidence type="ECO:0000313" key="2">
    <source>
        <dbReference type="Proteomes" id="UP000401081"/>
    </source>
</evidence>
<organism evidence="1 2">
    <name type="scientific">Kluyvera cryocrescens</name>
    <name type="common">Kluyvera citrophila</name>
    <dbReference type="NCBI Taxonomy" id="580"/>
    <lineage>
        <taxon>Bacteria</taxon>
        <taxon>Pseudomonadati</taxon>
        <taxon>Pseudomonadota</taxon>
        <taxon>Gammaproteobacteria</taxon>
        <taxon>Enterobacterales</taxon>
        <taxon>Enterobacteriaceae</taxon>
        <taxon>Kluyvera</taxon>
    </lineage>
</organism>
<dbReference type="AlphaFoldDB" id="A0A485BRF3"/>
<protein>
    <submittedName>
        <fullName evidence="1">Uncharacterized protein</fullName>
    </submittedName>
</protein>